<gene>
    <name evidence="3" type="ORF">OFUS_LOCUS22316</name>
</gene>
<feature type="compositionally biased region" description="Basic residues" evidence="2">
    <location>
        <begin position="1"/>
        <end position="24"/>
    </location>
</feature>
<proteinExistence type="predicted"/>
<dbReference type="PANTHER" id="PTHR21468:SF1">
    <property type="entry name" value="COILED-COIL DOMAIN-CONTAINING PROTEIN 83"/>
    <property type="match status" value="1"/>
</dbReference>
<feature type="compositionally biased region" description="Basic and acidic residues" evidence="2">
    <location>
        <begin position="417"/>
        <end position="428"/>
    </location>
</feature>
<feature type="coiled-coil region" evidence="1">
    <location>
        <begin position="42"/>
        <end position="79"/>
    </location>
</feature>
<accession>A0A8J1TE34</accession>
<evidence type="ECO:0000256" key="2">
    <source>
        <dbReference type="SAM" id="MobiDB-lite"/>
    </source>
</evidence>
<name>A0A8J1TE34_OWEFU</name>
<keyword evidence="1" id="KW-0175">Coiled coil</keyword>
<evidence type="ECO:0000313" key="3">
    <source>
        <dbReference type="EMBL" id="CAH1798140.1"/>
    </source>
</evidence>
<dbReference type="Proteomes" id="UP000749559">
    <property type="component" value="Unassembled WGS sequence"/>
</dbReference>
<feature type="region of interest" description="Disordered" evidence="2">
    <location>
        <begin position="417"/>
        <end position="452"/>
    </location>
</feature>
<comment type="caution">
    <text evidence="3">The sequence shown here is derived from an EMBL/GenBank/DDBJ whole genome shotgun (WGS) entry which is preliminary data.</text>
</comment>
<dbReference type="OrthoDB" id="10005859at2759"/>
<dbReference type="EMBL" id="CAIIXF020000011">
    <property type="protein sequence ID" value="CAH1798140.1"/>
    <property type="molecule type" value="Genomic_DNA"/>
</dbReference>
<dbReference type="InterPro" id="IPR026702">
    <property type="entry name" value="CCDC83"/>
</dbReference>
<protein>
    <submittedName>
        <fullName evidence="3">Uncharacterized protein</fullName>
    </submittedName>
</protein>
<feature type="region of interest" description="Disordered" evidence="2">
    <location>
        <begin position="1"/>
        <end position="32"/>
    </location>
</feature>
<reference evidence="3" key="1">
    <citation type="submission" date="2022-03" db="EMBL/GenBank/DDBJ databases">
        <authorList>
            <person name="Martin C."/>
        </authorList>
    </citation>
    <scope>NUCLEOTIDE SEQUENCE</scope>
</reference>
<keyword evidence="4" id="KW-1185">Reference proteome</keyword>
<organism evidence="3 4">
    <name type="scientific">Owenia fusiformis</name>
    <name type="common">Polychaete worm</name>
    <dbReference type="NCBI Taxonomy" id="6347"/>
    <lineage>
        <taxon>Eukaryota</taxon>
        <taxon>Metazoa</taxon>
        <taxon>Spiralia</taxon>
        <taxon>Lophotrochozoa</taxon>
        <taxon>Annelida</taxon>
        <taxon>Polychaeta</taxon>
        <taxon>Sedentaria</taxon>
        <taxon>Canalipalpata</taxon>
        <taxon>Sabellida</taxon>
        <taxon>Oweniida</taxon>
        <taxon>Oweniidae</taxon>
        <taxon>Owenia</taxon>
    </lineage>
</organism>
<evidence type="ECO:0000256" key="1">
    <source>
        <dbReference type="SAM" id="Coils"/>
    </source>
</evidence>
<feature type="coiled-coil region" evidence="1">
    <location>
        <begin position="117"/>
        <end position="144"/>
    </location>
</feature>
<dbReference type="PANTHER" id="PTHR21468">
    <property type="entry name" value="HSD9"/>
    <property type="match status" value="1"/>
</dbReference>
<evidence type="ECO:0000313" key="4">
    <source>
        <dbReference type="Proteomes" id="UP000749559"/>
    </source>
</evidence>
<sequence length="452" mass="52353">MGKKKGKKSGAKSTSGKKKGKRGKKTAEPQITAQEAILAYQINIKEKQMEDYMFEIKSLEEKKQRHQGRNNRLKEEQGQYLKTLLKQAREYEKKLDGLDPIQKDAVITIMMDKWESERQEKKNLQELRSEIKKLDSSIEGMKKEVTCWKEYKDRGHQSHKTQITLLEKELIDMNISFEEMSGHLEKTQEKARNEIQEYTDTTLDKQKHLATERAMGTMDKYDRQAVLDNEWIKQEVAIHHKDAKTMVGVVEEMEKENLEIMCDLFECNVDDLKISRNFYLTQFEDNENLDETGNILEIDLSRVSLSHRNETPSPPLVSDVPRKPRPKSAALKAIEEKVAAVTAQHAVEHGYDIDINSDYDNDSIGGDSMQEDPFNNYFNFDDEDFEEYLKLGPLELKLLNVTGNQMTLNKQKTLTEEEIRSKDFRPDEWPVTQPMLQEALGGDKGSPRTPRT</sequence>
<dbReference type="AlphaFoldDB" id="A0A8J1TE34"/>